<name>A0ABY4DZQ3_9NEIS</name>
<sequence length="122" mass="13889">MKRVKSIAADEQDVQNFNDQGFLRKLARYALRLGRPVVEQLYALYFMLQSQDTPMRSKMVIVGALLYFVSPVDLVPDILGPLGFSDDLAVIAMVYKQMKIYLTADIRARAAEATAKLMQRMR</sequence>
<keyword evidence="2" id="KW-0812">Transmembrane</keyword>
<dbReference type="InterPro" id="IPR016983">
    <property type="entry name" value="UCP031804"/>
</dbReference>
<dbReference type="PIRSF" id="PIRSF031804">
    <property type="entry name" value="UCP031804"/>
    <property type="match status" value="1"/>
</dbReference>
<reference evidence="6 7" key="1">
    <citation type="journal article" date="2022" name="Res Sq">
        <title>Evolution of multicellular longitudinally dividing oral cavity symbionts (Neisseriaceae).</title>
        <authorList>
            <person name="Nyongesa S."/>
            <person name="Weber P."/>
            <person name="Bernet E."/>
            <person name="Pullido F."/>
            <person name="Nieckarz M."/>
            <person name="Delaby M."/>
            <person name="Nieves C."/>
            <person name="Viehboeck T."/>
            <person name="Krause N."/>
            <person name="Rivera-Millot A."/>
            <person name="Nakamura A."/>
            <person name="Vischer N."/>
            <person name="VanNieuwenhze M."/>
            <person name="Brun Y."/>
            <person name="Cava F."/>
            <person name="Bulgheresi S."/>
            <person name="Veyrier F."/>
        </authorList>
    </citation>
    <scope>NUCLEOTIDE SEQUENCE [LARGE SCALE GENOMIC DNA]</scope>
    <source>
        <strain evidence="6 7">SN4</strain>
    </source>
</reference>
<proteinExistence type="predicted"/>
<evidence type="ECO:0000259" key="5">
    <source>
        <dbReference type="Pfam" id="PF06803"/>
    </source>
</evidence>
<gene>
    <name evidence="6" type="ORF">LVJ82_16475</name>
</gene>
<dbReference type="EMBL" id="CP091511">
    <property type="protein sequence ID" value="UOO89019.1"/>
    <property type="molecule type" value="Genomic_DNA"/>
</dbReference>
<organism evidence="6 7">
    <name type="scientific">Vitreoscilla massiliensis</name>
    <dbReference type="NCBI Taxonomy" id="1689272"/>
    <lineage>
        <taxon>Bacteria</taxon>
        <taxon>Pseudomonadati</taxon>
        <taxon>Pseudomonadota</taxon>
        <taxon>Betaproteobacteria</taxon>
        <taxon>Neisseriales</taxon>
        <taxon>Neisseriaceae</taxon>
        <taxon>Vitreoscilla</taxon>
    </lineage>
</organism>
<protein>
    <submittedName>
        <fullName evidence="6">DUF1232 domain-containing protein</fullName>
    </submittedName>
</protein>
<evidence type="ECO:0000256" key="1">
    <source>
        <dbReference type="ARBA" id="ARBA00004127"/>
    </source>
</evidence>
<dbReference type="InterPro" id="IPR010652">
    <property type="entry name" value="DUF1232"/>
</dbReference>
<feature type="domain" description="DUF1232" evidence="5">
    <location>
        <begin position="58"/>
        <end position="92"/>
    </location>
</feature>
<evidence type="ECO:0000256" key="4">
    <source>
        <dbReference type="ARBA" id="ARBA00023136"/>
    </source>
</evidence>
<dbReference type="Pfam" id="PF06803">
    <property type="entry name" value="DUF1232"/>
    <property type="match status" value="1"/>
</dbReference>
<accession>A0ABY4DZQ3</accession>
<keyword evidence="7" id="KW-1185">Reference proteome</keyword>
<evidence type="ECO:0000313" key="6">
    <source>
        <dbReference type="EMBL" id="UOO89019.1"/>
    </source>
</evidence>
<dbReference type="Proteomes" id="UP000832011">
    <property type="component" value="Chromosome"/>
</dbReference>
<evidence type="ECO:0000313" key="7">
    <source>
        <dbReference type="Proteomes" id="UP000832011"/>
    </source>
</evidence>
<evidence type="ECO:0000256" key="3">
    <source>
        <dbReference type="ARBA" id="ARBA00022989"/>
    </source>
</evidence>
<dbReference type="RefSeq" id="WP_058357308.1">
    <property type="nucleotide sequence ID" value="NZ_CABKVG010000010.1"/>
</dbReference>
<keyword evidence="3" id="KW-1133">Transmembrane helix</keyword>
<comment type="subcellular location">
    <subcellularLocation>
        <location evidence="1">Endomembrane system</location>
        <topology evidence="1">Multi-pass membrane protein</topology>
    </subcellularLocation>
</comment>
<keyword evidence="4" id="KW-0472">Membrane</keyword>
<evidence type="ECO:0000256" key="2">
    <source>
        <dbReference type="ARBA" id="ARBA00022692"/>
    </source>
</evidence>